<reference evidence="3 4" key="1">
    <citation type="submission" date="2020-01" db="EMBL/GenBank/DDBJ databases">
        <title>Genetics and antimicrobial susceptibilities of Nocardia species isolated from the soil; a comparison with species isolated from humans.</title>
        <authorList>
            <person name="Carrasco G."/>
            <person name="Monzon S."/>
            <person name="Sansegundo M."/>
            <person name="Garcia E."/>
            <person name="Garrido N."/>
            <person name="Medina M.J."/>
            <person name="Villalon P."/>
            <person name="Ramirez-Arocha A.C."/>
            <person name="Jimenez P."/>
            <person name="Cuesta I."/>
            <person name="Valdezate S."/>
        </authorList>
    </citation>
    <scope>NUCLEOTIDE SEQUENCE [LARGE SCALE GENOMIC DNA]</scope>
    <source>
        <strain evidence="3 4">CNM20110626</strain>
    </source>
</reference>
<comment type="caution">
    <text evidence="3">The sequence shown here is derived from an EMBL/GenBank/DDBJ whole genome shotgun (WGS) entry which is preliminary data.</text>
</comment>
<evidence type="ECO:0000313" key="4">
    <source>
        <dbReference type="Proteomes" id="UP000471166"/>
    </source>
</evidence>
<dbReference type="Gene3D" id="3.40.50.1820">
    <property type="entry name" value="alpha/beta hydrolase"/>
    <property type="match status" value="1"/>
</dbReference>
<accession>A0A6P1CWQ4</accession>
<dbReference type="InterPro" id="IPR000073">
    <property type="entry name" value="AB_hydrolase_1"/>
</dbReference>
<dbReference type="AlphaFoldDB" id="A0A6P1CWQ4"/>
<sequence>MRTTTIAGLLAAALCGICASALTVPTAQAVSQEPTIVLVHGAFADGTSWDGVAAELRADGHHVVTPANPLRGPDSDAQAIEGVLAGIDGPIVLVGHSYGGAVITNVSDPDVTALVYIAAFAPHQNEPTQLALDPIRYPGSRLLPPALAVTSTDAGLDAYVDPRYFREVFAQDVGEQTVTDMIAHQRSLALTANLEPSGPPAWATVPSWYLVAEQDRVIPPASQRAMAARMGARTSEISASHACLVSRPAAVADLIAEAADQ</sequence>
<name>A0A6P1CWQ4_9NOCA</name>
<evidence type="ECO:0000256" key="1">
    <source>
        <dbReference type="SAM" id="SignalP"/>
    </source>
</evidence>
<organism evidence="3 4">
    <name type="scientific">Nocardia cyriacigeorgica</name>
    <dbReference type="NCBI Taxonomy" id="135487"/>
    <lineage>
        <taxon>Bacteria</taxon>
        <taxon>Bacillati</taxon>
        <taxon>Actinomycetota</taxon>
        <taxon>Actinomycetes</taxon>
        <taxon>Mycobacteriales</taxon>
        <taxon>Nocardiaceae</taxon>
        <taxon>Nocardia</taxon>
    </lineage>
</organism>
<dbReference type="SUPFAM" id="SSF53474">
    <property type="entry name" value="alpha/beta-Hydrolases"/>
    <property type="match status" value="1"/>
</dbReference>
<dbReference type="EMBL" id="JAAGVB010000056">
    <property type="protein sequence ID" value="NEW35904.1"/>
    <property type="molecule type" value="Genomic_DNA"/>
</dbReference>
<dbReference type="PANTHER" id="PTHR37017">
    <property type="entry name" value="AB HYDROLASE-1 DOMAIN-CONTAINING PROTEIN-RELATED"/>
    <property type="match status" value="1"/>
</dbReference>
<evidence type="ECO:0000313" key="3">
    <source>
        <dbReference type="EMBL" id="NEW35904.1"/>
    </source>
</evidence>
<dbReference type="Pfam" id="PF12697">
    <property type="entry name" value="Abhydrolase_6"/>
    <property type="match status" value="1"/>
</dbReference>
<dbReference type="Proteomes" id="UP000471166">
    <property type="component" value="Unassembled WGS sequence"/>
</dbReference>
<gene>
    <name evidence="3" type="ORF">GV791_25535</name>
</gene>
<keyword evidence="1" id="KW-0732">Signal</keyword>
<feature type="domain" description="AB hydrolase-1" evidence="2">
    <location>
        <begin position="36"/>
        <end position="253"/>
    </location>
</feature>
<dbReference type="GO" id="GO:0016787">
    <property type="term" value="F:hydrolase activity"/>
    <property type="evidence" value="ECO:0007669"/>
    <property type="project" value="UniProtKB-KW"/>
</dbReference>
<feature type="signal peptide" evidence="1">
    <location>
        <begin position="1"/>
        <end position="29"/>
    </location>
</feature>
<proteinExistence type="predicted"/>
<evidence type="ECO:0000259" key="2">
    <source>
        <dbReference type="Pfam" id="PF12697"/>
    </source>
</evidence>
<feature type="chain" id="PRO_5027047593" evidence="1">
    <location>
        <begin position="30"/>
        <end position="261"/>
    </location>
</feature>
<dbReference type="InterPro" id="IPR052897">
    <property type="entry name" value="Sec-Metab_Biosynth_Hydrolase"/>
</dbReference>
<keyword evidence="3" id="KW-0378">Hydrolase</keyword>
<protein>
    <submittedName>
        <fullName evidence="3">Alpha/beta hydrolase</fullName>
    </submittedName>
</protein>
<dbReference type="RefSeq" id="WP_163847208.1">
    <property type="nucleotide sequence ID" value="NZ_JAAGVB010000056.1"/>
</dbReference>
<dbReference type="InterPro" id="IPR029058">
    <property type="entry name" value="AB_hydrolase_fold"/>
</dbReference>
<dbReference type="PANTHER" id="PTHR37017:SF11">
    <property type="entry name" value="ESTERASE_LIPASE_THIOESTERASE DOMAIN-CONTAINING PROTEIN"/>
    <property type="match status" value="1"/>
</dbReference>